<gene>
    <name evidence="2" type="ORF">HMPREF1476_00641</name>
</gene>
<feature type="transmembrane region" description="Helical" evidence="1">
    <location>
        <begin position="47"/>
        <end position="68"/>
    </location>
</feature>
<feature type="transmembrane region" description="Helical" evidence="1">
    <location>
        <begin position="151"/>
        <end position="169"/>
    </location>
</feature>
<protein>
    <submittedName>
        <fullName evidence="2">Uncharacterized protein</fullName>
    </submittedName>
</protein>
<feature type="transmembrane region" description="Helical" evidence="1">
    <location>
        <begin position="121"/>
        <end position="145"/>
    </location>
</feature>
<keyword evidence="1" id="KW-0472">Membrane</keyword>
<feature type="transmembrane region" description="Helical" evidence="1">
    <location>
        <begin position="12"/>
        <end position="35"/>
    </location>
</feature>
<keyword evidence="1" id="KW-0812">Transmembrane</keyword>
<dbReference type="EMBL" id="ATCF01000012">
    <property type="protein sequence ID" value="EPD99837.1"/>
    <property type="molecule type" value="Genomic_DNA"/>
</dbReference>
<dbReference type="RefSeq" id="WP_016473997.1">
    <property type="nucleotide sequence ID" value="NZ_KE150480.1"/>
</dbReference>
<dbReference type="STRING" id="1203554.HMPREF1476_00641"/>
<evidence type="ECO:0000313" key="2">
    <source>
        <dbReference type="EMBL" id="EPD99837.1"/>
    </source>
</evidence>
<organism evidence="2 3">
    <name type="scientific">Sutterella wadsworthensis HGA0223</name>
    <dbReference type="NCBI Taxonomy" id="1203554"/>
    <lineage>
        <taxon>Bacteria</taxon>
        <taxon>Pseudomonadati</taxon>
        <taxon>Pseudomonadota</taxon>
        <taxon>Betaproteobacteria</taxon>
        <taxon>Burkholderiales</taxon>
        <taxon>Sutterellaceae</taxon>
        <taxon>Sutterella</taxon>
    </lineage>
</organism>
<dbReference type="AlphaFoldDB" id="S3C0J1"/>
<evidence type="ECO:0000313" key="3">
    <source>
        <dbReference type="Proteomes" id="UP000014400"/>
    </source>
</evidence>
<name>S3C0J1_9BURK</name>
<dbReference type="Proteomes" id="UP000014400">
    <property type="component" value="Unassembled WGS sequence"/>
</dbReference>
<reference evidence="2 3" key="1">
    <citation type="submission" date="2013-04" db="EMBL/GenBank/DDBJ databases">
        <title>The Genome Sequence of Sutterella wadsworthensis HGA0223.</title>
        <authorList>
            <consortium name="The Broad Institute Genomics Platform"/>
            <person name="Earl A."/>
            <person name="Ward D."/>
            <person name="Feldgarden M."/>
            <person name="Gevers D."/>
            <person name="Schmidt T.M."/>
            <person name="Dover J."/>
            <person name="Dai D."/>
            <person name="Walker B."/>
            <person name="Young S."/>
            <person name="Zeng Q."/>
            <person name="Gargeya S."/>
            <person name="Fitzgerald M."/>
            <person name="Haas B."/>
            <person name="Abouelleil A."/>
            <person name="Allen A.W."/>
            <person name="Alvarado L."/>
            <person name="Arachchi H.M."/>
            <person name="Berlin A.M."/>
            <person name="Chapman S.B."/>
            <person name="Gainer-Dewar J."/>
            <person name="Goldberg J."/>
            <person name="Griggs A."/>
            <person name="Gujja S."/>
            <person name="Hansen M."/>
            <person name="Howarth C."/>
            <person name="Imamovic A."/>
            <person name="Ireland A."/>
            <person name="Larimer J."/>
            <person name="McCowan C."/>
            <person name="Murphy C."/>
            <person name="Pearson M."/>
            <person name="Poon T.W."/>
            <person name="Priest M."/>
            <person name="Roberts A."/>
            <person name="Saif S."/>
            <person name="Shea T."/>
            <person name="Sisk P."/>
            <person name="Sykes S."/>
            <person name="Wortman J."/>
            <person name="Nusbaum C."/>
            <person name="Birren B."/>
        </authorList>
    </citation>
    <scope>NUCLEOTIDE SEQUENCE [LARGE SCALE GENOMIC DNA]</scope>
    <source>
        <strain evidence="2 3">HGA0223</strain>
    </source>
</reference>
<feature type="transmembrane region" description="Helical" evidence="1">
    <location>
        <begin position="95"/>
        <end position="114"/>
    </location>
</feature>
<evidence type="ECO:0000256" key="1">
    <source>
        <dbReference type="SAM" id="Phobius"/>
    </source>
</evidence>
<sequence>MTEFFNVQLSSMGMGLMVLIPILLALFFWVIGRVVPPARRPAGRPAGLGGLLCVVLLILSVKAALSLFELGRQAGEAANVLAVSIDFVGPVLKSLIPATVNAIAILLALFLLAFGRRRLTLFTALVCVWIAGPASDGLNAVILGVPYNMSSGFYGISFFTILVTLYLLFSERSANTYGLHGRTAPENPKA</sequence>
<accession>S3C0J1</accession>
<dbReference type="PATRIC" id="fig|1203554.3.peg.628"/>
<dbReference type="HOGENOM" id="CLU_1427343_0_0_4"/>
<dbReference type="GeneID" id="64061530"/>
<comment type="caution">
    <text evidence="2">The sequence shown here is derived from an EMBL/GenBank/DDBJ whole genome shotgun (WGS) entry which is preliminary data.</text>
</comment>
<dbReference type="eggNOG" id="ENOG5030YER">
    <property type="taxonomic scope" value="Bacteria"/>
</dbReference>
<keyword evidence="1" id="KW-1133">Transmembrane helix</keyword>
<proteinExistence type="predicted"/>
<keyword evidence="3" id="KW-1185">Reference proteome</keyword>